<reference evidence="3" key="1">
    <citation type="journal article" date="2014" name="Science">
        <title>The coffee genome provides insight into the convergent evolution of caffeine biosynthesis.</title>
        <authorList>
            <person name="Denoeud F."/>
            <person name="Carretero-Paulet L."/>
            <person name="Dereeper A."/>
            <person name="Droc G."/>
            <person name="Guyot R."/>
            <person name="Pietrella M."/>
            <person name="Zheng C."/>
            <person name="Alberti A."/>
            <person name="Anthony F."/>
            <person name="Aprea G."/>
            <person name="Aury J.M."/>
            <person name="Bento P."/>
            <person name="Bernard M."/>
            <person name="Bocs S."/>
            <person name="Campa C."/>
            <person name="Cenci A."/>
            <person name="Combes M.C."/>
            <person name="Crouzillat D."/>
            <person name="Da Silva C."/>
            <person name="Daddiego L."/>
            <person name="De Bellis F."/>
            <person name="Dussert S."/>
            <person name="Garsmeur O."/>
            <person name="Gayraud T."/>
            <person name="Guignon V."/>
            <person name="Jahn K."/>
            <person name="Jamilloux V."/>
            <person name="Joet T."/>
            <person name="Labadie K."/>
            <person name="Lan T."/>
            <person name="Leclercq J."/>
            <person name="Lepelley M."/>
            <person name="Leroy T."/>
            <person name="Li L.T."/>
            <person name="Librado P."/>
            <person name="Lopez L."/>
            <person name="Munoz A."/>
            <person name="Noel B."/>
            <person name="Pallavicini A."/>
            <person name="Perrotta G."/>
            <person name="Poncet V."/>
            <person name="Pot D."/>
            <person name="Priyono X."/>
            <person name="Rigoreau M."/>
            <person name="Rouard M."/>
            <person name="Rozas J."/>
            <person name="Tranchant-Dubreuil C."/>
            <person name="VanBuren R."/>
            <person name="Zhang Q."/>
            <person name="Andrade A.C."/>
            <person name="Argout X."/>
            <person name="Bertrand B."/>
            <person name="de Kochko A."/>
            <person name="Graziosi G."/>
            <person name="Henry R.J."/>
            <person name="Jayarama X."/>
            <person name="Ming R."/>
            <person name="Nagai C."/>
            <person name="Rounsley S."/>
            <person name="Sankoff D."/>
            <person name="Giuliano G."/>
            <person name="Albert V.A."/>
            <person name="Wincker P."/>
            <person name="Lashermes P."/>
        </authorList>
    </citation>
    <scope>NUCLEOTIDE SEQUENCE [LARGE SCALE GENOMIC DNA]</scope>
    <source>
        <strain evidence="3">cv. DH200-94</strain>
    </source>
</reference>
<proteinExistence type="predicted"/>
<dbReference type="InParanoid" id="A0A068UZD5"/>
<feature type="region of interest" description="Disordered" evidence="1">
    <location>
        <begin position="1"/>
        <end position="31"/>
    </location>
</feature>
<name>A0A068UZD5_COFCA</name>
<evidence type="ECO:0000313" key="2">
    <source>
        <dbReference type="EMBL" id="CDP13008.1"/>
    </source>
</evidence>
<evidence type="ECO:0000313" key="3">
    <source>
        <dbReference type="Proteomes" id="UP000295252"/>
    </source>
</evidence>
<evidence type="ECO:0000256" key="1">
    <source>
        <dbReference type="SAM" id="MobiDB-lite"/>
    </source>
</evidence>
<gene>
    <name evidence="2" type="ORF">GSCOC_T00037737001</name>
</gene>
<keyword evidence="3" id="KW-1185">Reference proteome</keyword>
<feature type="compositionally biased region" description="Polar residues" evidence="1">
    <location>
        <begin position="1"/>
        <end position="12"/>
    </location>
</feature>
<dbReference type="Proteomes" id="UP000295252">
    <property type="component" value="Chromosome X"/>
</dbReference>
<dbReference type="Gramene" id="CDP13008">
    <property type="protein sequence ID" value="CDP13008"/>
    <property type="gene ID" value="GSCOC_T00037737001"/>
</dbReference>
<organism evidence="2 3">
    <name type="scientific">Coffea canephora</name>
    <name type="common">Robusta coffee</name>
    <dbReference type="NCBI Taxonomy" id="49390"/>
    <lineage>
        <taxon>Eukaryota</taxon>
        <taxon>Viridiplantae</taxon>
        <taxon>Streptophyta</taxon>
        <taxon>Embryophyta</taxon>
        <taxon>Tracheophyta</taxon>
        <taxon>Spermatophyta</taxon>
        <taxon>Magnoliopsida</taxon>
        <taxon>eudicotyledons</taxon>
        <taxon>Gunneridae</taxon>
        <taxon>Pentapetalae</taxon>
        <taxon>asterids</taxon>
        <taxon>lamiids</taxon>
        <taxon>Gentianales</taxon>
        <taxon>Rubiaceae</taxon>
        <taxon>Ixoroideae</taxon>
        <taxon>Gardenieae complex</taxon>
        <taxon>Bertiereae - Coffeeae clade</taxon>
        <taxon>Coffeeae</taxon>
        <taxon>Coffea</taxon>
    </lineage>
</organism>
<accession>A0A068UZD5</accession>
<dbReference type="EMBL" id="HG739156">
    <property type="protein sequence ID" value="CDP13008.1"/>
    <property type="molecule type" value="Genomic_DNA"/>
</dbReference>
<dbReference type="AlphaFoldDB" id="A0A068UZD5"/>
<protein>
    <submittedName>
        <fullName evidence="2">Uncharacterized protein</fullName>
    </submittedName>
</protein>
<sequence length="74" mass="8336">MKGTQSPTNDKANNGRGVGQFGEGRRGGGHRADVSYLKNMDLFLGFGKYKNKTKHWPDEQILIKETGRQIKEDK</sequence>